<reference evidence="2 9" key="4">
    <citation type="submission" date="2019-11" db="EMBL/GenBank/DDBJ databases">
        <title>Genomes of ocular Pseudomonas aeruginosa isolates.</title>
        <authorList>
            <person name="Khan M."/>
            <person name="Rice S.A."/>
            <person name="Willcox M.D.P."/>
            <person name="Stapleton F."/>
        </authorList>
    </citation>
    <scope>NUCLEOTIDE SEQUENCE [LARGE SCALE GENOMIC DNA]</scope>
    <source>
        <strain evidence="2 9">PA221</strain>
    </source>
</reference>
<dbReference type="EMBL" id="WXZT01000009">
    <property type="protein sequence ID" value="MZZ13179.1"/>
    <property type="molecule type" value="Genomic_DNA"/>
</dbReference>
<feature type="domain" description="Transcriptional regulator HTH-type FeoC" evidence="1">
    <location>
        <begin position="3"/>
        <end position="66"/>
    </location>
</feature>
<dbReference type="Gene3D" id="1.10.10.10">
    <property type="entry name" value="Winged helix-like DNA-binding domain superfamily/Winged helix DNA-binding domain"/>
    <property type="match status" value="1"/>
</dbReference>
<name>A0A0D7MPD9_PSEAI</name>
<dbReference type="EMBL" id="NSNE01000008">
    <property type="protein sequence ID" value="RPM15283.1"/>
    <property type="molecule type" value="Genomic_DNA"/>
</dbReference>
<dbReference type="InterPro" id="IPR036388">
    <property type="entry name" value="WH-like_DNA-bd_sf"/>
</dbReference>
<dbReference type="EMBL" id="WOAD01000007">
    <property type="protein sequence ID" value="MUI35530.1"/>
    <property type="molecule type" value="Genomic_DNA"/>
</dbReference>
<dbReference type="Proteomes" id="UP000194857">
    <property type="component" value="Unassembled WGS sequence"/>
</dbReference>
<sequence>MATLMQIRAALEDGQARGLKQLSRQVDAPPALVEAILERLIALGKVERVAAQSSGGCGGGCKGCAQRDPCAEPEPYFRLR</sequence>
<reference evidence="6" key="6">
    <citation type="submission" date="2023-06" db="EMBL/GenBank/DDBJ databases">
        <authorList>
            <consortium name="Clinical and Environmental Microbiology Branch: Whole genome sequencing antimicrobial resistance pathogens in the healthcare setting"/>
        </authorList>
    </citation>
    <scope>NUCLEOTIDE SEQUENCE</scope>
    <source>
        <strain evidence="6">2021CK-01020</strain>
    </source>
</reference>
<dbReference type="InterPro" id="IPR036390">
    <property type="entry name" value="WH_DNA-bd_sf"/>
</dbReference>
<reference evidence="3" key="5">
    <citation type="submission" date="2020-01" db="EMBL/GenBank/DDBJ databases">
        <title>Bacteria Cultured from War Wounds Associated with the Conflict in Eastern Ukraine.</title>
        <authorList>
            <person name="Snesrud E."/>
            <person name="Galac M.R."/>
            <person name="Mc Gann P."/>
            <person name="Valentine K."/>
            <person name="Viacheslav K."/>
        </authorList>
    </citation>
    <scope>NUCLEOTIDE SEQUENCE</scope>
    <source>
        <strain evidence="3">VNMU148</strain>
    </source>
</reference>
<dbReference type="Proteomes" id="UP000284767">
    <property type="component" value="Unassembled WGS sequence"/>
</dbReference>
<dbReference type="Proteomes" id="UP000644192">
    <property type="component" value="Unassembled WGS sequence"/>
</dbReference>
<accession>A0A0D7MPD9</accession>
<evidence type="ECO:0000313" key="4">
    <source>
        <dbReference type="EMBL" id="OTI59439.1"/>
    </source>
</evidence>
<evidence type="ECO:0000313" key="3">
    <source>
        <dbReference type="EMBL" id="MZZ13179.1"/>
    </source>
</evidence>
<evidence type="ECO:0000313" key="8">
    <source>
        <dbReference type="Proteomes" id="UP000284767"/>
    </source>
</evidence>
<reference evidence="6" key="7">
    <citation type="submission" date="2023-10" db="EMBL/GenBank/DDBJ databases">
        <title>Pathogen: clinical or host-associated sample.</title>
        <authorList>
            <person name="Hergert J."/>
            <person name="Casey R."/>
            <person name="Wagner J."/>
            <person name="Young E.L."/>
            <person name="Oakeson K.F."/>
        </authorList>
    </citation>
    <scope>NUCLEOTIDE SEQUENCE</scope>
    <source>
        <strain evidence="6">2021CK-01020</strain>
    </source>
</reference>
<gene>
    <name evidence="4" type="ORF">CAZ10_21550</name>
    <name evidence="2" type="ORF">GNQ48_10970</name>
    <name evidence="3" type="ORF">GUL26_13060</name>
    <name evidence="5" type="ORF">IPC1295_15855</name>
    <name evidence="6" type="ORF">L4V69_29740</name>
</gene>
<dbReference type="SUPFAM" id="SSF46785">
    <property type="entry name" value="Winged helix' DNA-binding domain"/>
    <property type="match status" value="1"/>
</dbReference>
<dbReference type="KEGG" id="paeb:NCGM1900_2185"/>
<dbReference type="EMBL" id="CP136986">
    <property type="protein sequence ID" value="WOS76636.1"/>
    <property type="molecule type" value="Genomic_DNA"/>
</dbReference>
<evidence type="ECO:0000313" key="7">
    <source>
        <dbReference type="Proteomes" id="UP000194857"/>
    </source>
</evidence>
<dbReference type="Pfam" id="PF09012">
    <property type="entry name" value="FeoC"/>
    <property type="match status" value="1"/>
</dbReference>
<dbReference type="RefSeq" id="WP_003093982.1">
    <property type="nucleotide sequence ID" value="NZ_AP014622.1"/>
</dbReference>
<dbReference type="AlphaFoldDB" id="A0A0D7MPD9"/>
<dbReference type="EMBL" id="NFFZ01000011">
    <property type="protein sequence ID" value="OTI59439.1"/>
    <property type="molecule type" value="Genomic_DNA"/>
</dbReference>
<organism evidence="4 7">
    <name type="scientific">Pseudomonas aeruginosa</name>
    <dbReference type="NCBI Taxonomy" id="287"/>
    <lineage>
        <taxon>Bacteria</taxon>
        <taxon>Pseudomonadati</taxon>
        <taxon>Pseudomonadota</taxon>
        <taxon>Gammaproteobacteria</taxon>
        <taxon>Pseudomonadales</taxon>
        <taxon>Pseudomonadaceae</taxon>
        <taxon>Pseudomonas</taxon>
    </lineage>
</organism>
<reference evidence="4 7" key="1">
    <citation type="submission" date="2017-05" db="EMBL/GenBank/DDBJ databases">
        <authorList>
            <person name="Song R."/>
            <person name="Chenine A.L."/>
            <person name="Ruprecht R.M."/>
        </authorList>
    </citation>
    <scope>NUCLEOTIDE SEQUENCE [LARGE SCALE GENOMIC DNA]</scope>
    <source>
        <strain evidence="4 7">S567_C10_BS</strain>
    </source>
</reference>
<protein>
    <submittedName>
        <fullName evidence="6">FeoC-like transcriptional regulator</fullName>
    </submittedName>
</protein>
<dbReference type="Proteomes" id="UP001297540">
    <property type="component" value="Chromosome"/>
</dbReference>
<evidence type="ECO:0000259" key="1">
    <source>
        <dbReference type="Pfam" id="PF09012"/>
    </source>
</evidence>
<evidence type="ECO:0000313" key="5">
    <source>
        <dbReference type="EMBL" id="RPM15283.1"/>
    </source>
</evidence>
<dbReference type="Proteomes" id="UP000433532">
    <property type="component" value="Unassembled WGS sequence"/>
</dbReference>
<evidence type="ECO:0000313" key="6">
    <source>
        <dbReference type="EMBL" id="WOS76636.1"/>
    </source>
</evidence>
<dbReference type="InterPro" id="IPR015102">
    <property type="entry name" value="Tscrpt_reg_HTH_FeoC"/>
</dbReference>
<reference evidence="5 8" key="2">
    <citation type="submission" date="2017-08" db="EMBL/GenBank/DDBJ databases">
        <authorList>
            <person name="Feschi L."/>
            <person name="Jeukens J."/>
            <person name="Emond-Rheault J.-G."/>
            <person name="Kukavica-Ibrulj I."/>
            <person name="Boyle B."/>
            <person name="Levesque R.C."/>
        </authorList>
    </citation>
    <scope>NUCLEOTIDE SEQUENCE [LARGE SCALE GENOMIC DNA]</scope>
    <source>
        <strain evidence="5 8">PA-W36</strain>
    </source>
</reference>
<reference evidence="5 8" key="3">
    <citation type="submission" date="2019-01" db="EMBL/GenBank/DDBJ databases">
        <title>The Pseudomonas aeruginosa pan-genome provides new insights on its population structure, horizontal gene transfer and pathogenicity.</title>
        <authorList>
            <person name="Freschi L."/>
            <person name="Vincent A.T."/>
            <person name="Jeukens J."/>
            <person name="Emond-Rheault J.-G."/>
            <person name="Kukavica-Ibrulj I."/>
            <person name="Dupont M.-J."/>
            <person name="Charette S.J."/>
            <person name="Boyle B."/>
            <person name="Levesque R.C."/>
        </authorList>
    </citation>
    <scope>NUCLEOTIDE SEQUENCE [LARGE SCALE GENOMIC DNA]</scope>
    <source>
        <strain evidence="5 8">PA-W36</strain>
    </source>
</reference>
<evidence type="ECO:0000313" key="2">
    <source>
        <dbReference type="EMBL" id="MUI35530.1"/>
    </source>
</evidence>
<evidence type="ECO:0000313" key="9">
    <source>
        <dbReference type="Proteomes" id="UP000433532"/>
    </source>
</evidence>
<proteinExistence type="predicted"/>